<comment type="caution">
    <text evidence="2">The sequence shown here is derived from an EMBL/GenBank/DDBJ whole genome shotgun (WGS) entry which is preliminary data.</text>
</comment>
<evidence type="ECO:0000313" key="3">
    <source>
        <dbReference type="Proteomes" id="UP000017148"/>
    </source>
</evidence>
<sequence length="159" mass="16970">MHEDRDRLIAVCDCHGESIGVAESCTGGLLGELLTEKAGASAWFRGGVIAYDNDVKEQLLSVPSHILARHGAVSRETAMFMASGVQRLLSVRCSMAVSGVAGPGGAVAGKPVGTVCIAAATMNQIVSRSYYFYGNRRRVRLCAAREAFRLLLFLLPSPR</sequence>
<proteinExistence type="predicted"/>
<organism evidence="2 3">
    <name type="scientific">Chitinivibrio alkaliphilus ACht1</name>
    <dbReference type="NCBI Taxonomy" id="1313304"/>
    <lineage>
        <taxon>Bacteria</taxon>
        <taxon>Pseudomonadati</taxon>
        <taxon>Fibrobacterota</taxon>
        <taxon>Chitinivibrionia</taxon>
        <taxon>Chitinivibrionales</taxon>
        <taxon>Chitinivibrionaceae</taxon>
        <taxon>Chitinivibrio</taxon>
    </lineage>
</organism>
<gene>
    <name evidence="2" type="ORF">CALK_1774</name>
</gene>
<dbReference type="Proteomes" id="UP000017148">
    <property type="component" value="Unassembled WGS sequence"/>
</dbReference>
<dbReference type="STRING" id="1313304.CALK_1774"/>
<evidence type="ECO:0000259" key="1">
    <source>
        <dbReference type="Pfam" id="PF02464"/>
    </source>
</evidence>
<name>U7DA29_9BACT</name>
<dbReference type="AlphaFoldDB" id="U7DA29"/>
<dbReference type="NCBIfam" id="TIGR00199">
    <property type="entry name" value="PncC_domain"/>
    <property type="match status" value="1"/>
</dbReference>
<reference evidence="2 3" key="1">
    <citation type="journal article" date="2013" name="Environ. Microbiol.">
        <title>Genome analysis of Chitinivibrio alkaliphilus gen. nov., sp. nov., a novel extremely haloalkaliphilic anaerobic chitinolytic bacterium from the candidate phylum Termite Group 3.</title>
        <authorList>
            <person name="Sorokin D.Y."/>
            <person name="Gumerov V.M."/>
            <person name="Rakitin A.L."/>
            <person name="Beletsky A.V."/>
            <person name="Damste J.S."/>
            <person name="Muyzer G."/>
            <person name="Mardanov A.V."/>
            <person name="Ravin N.V."/>
        </authorList>
    </citation>
    <scope>NUCLEOTIDE SEQUENCE [LARGE SCALE GENOMIC DNA]</scope>
    <source>
        <strain evidence="2 3">ACht1</strain>
    </source>
</reference>
<protein>
    <submittedName>
        <fullName evidence="2">Competence/damage-inducible protein CinA</fullName>
    </submittedName>
</protein>
<dbReference type="Pfam" id="PF02464">
    <property type="entry name" value="CinA"/>
    <property type="match status" value="1"/>
</dbReference>
<dbReference type="eggNOG" id="COG1546">
    <property type="taxonomic scope" value="Bacteria"/>
</dbReference>
<dbReference type="InterPro" id="IPR036653">
    <property type="entry name" value="CinA-like_C"/>
</dbReference>
<accession>U7DA29</accession>
<dbReference type="InterPro" id="IPR008136">
    <property type="entry name" value="CinA_C"/>
</dbReference>
<dbReference type="EMBL" id="ASJR01000015">
    <property type="protein sequence ID" value="ERP31285.1"/>
    <property type="molecule type" value="Genomic_DNA"/>
</dbReference>
<evidence type="ECO:0000313" key="2">
    <source>
        <dbReference type="EMBL" id="ERP31285.1"/>
    </source>
</evidence>
<keyword evidence="3" id="KW-1185">Reference proteome</keyword>
<dbReference type="Gene3D" id="3.90.950.20">
    <property type="entry name" value="CinA-like"/>
    <property type="match status" value="1"/>
</dbReference>
<dbReference type="SUPFAM" id="SSF142433">
    <property type="entry name" value="CinA-like"/>
    <property type="match status" value="1"/>
</dbReference>
<feature type="domain" description="CinA C-terminal" evidence="1">
    <location>
        <begin position="12"/>
        <end position="152"/>
    </location>
</feature>